<dbReference type="Gene3D" id="3.40.50.720">
    <property type="entry name" value="NAD(P)-binding Rossmann-like Domain"/>
    <property type="match status" value="1"/>
</dbReference>
<dbReference type="Pfam" id="PF00106">
    <property type="entry name" value="adh_short"/>
    <property type="match status" value="1"/>
</dbReference>
<accession>A0A014N3R8</accession>
<evidence type="ECO:0000313" key="3">
    <source>
        <dbReference type="Proteomes" id="UP000030151"/>
    </source>
</evidence>
<dbReference type="OrthoDB" id="1933717at2759"/>
<comment type="caution">
    <text evidence="2">The sequence shown here is derived from an EMBL/GenBank/DDBJ whole genome shotgun (WGS) entry which is preliminary data.</text>
</comment>
<name>A0A014N3R8_9HYPO</name>
<dbReference type="HOGENOM" id="CLU_010194_9_0_1"/>
<dbReference type="GO" id="GO:0005737">
    <property type="term" value="C:cytoplasm"/>
    <property type="evidence" value="ECO:0007669"/>
    <property type="project" value="TreeGrafter"/>
</dbReference>
<dbReference type="InterPro" id="IPR002347">
    <property type="entry name" value="SDR_fam"/>
</dbReference>
<dbReference type="GO" id="GO:0019748">
    <property type="term" value="P:secondary metabolic process"/>
    <property type="evidence" value="ECO:0007669"/>
    <property type="project" value="TreeGrafter"/>
</dbReference>
<dbReference type="AlphaFoldDB" id="A0A014N3R8"/>
<comment type="similarity">
    <text evidence="1">Belongs to the short-chain dehydrogenases/reductases (SDR) family.</text>
</comment>
<dbReference type="InterPro" id="IPR051468">
    <property type="entry name" value="Fungal_SecMetab_SDRs"/>
</dbReference>
<dbReference type="PANTHER" id="PTHR43544:SF32">
    <property type="entry name" value="CHAIN DEHYDROGENASE, PUTATIVE (AFU_ORTHOLOGUE AFUA_5G01530)-RELATED"/>
    <property type="match status" value="1"/>
</dbReference>
<evidence type="ECO:0000256" key="1">
    <source>
        <dbReference type="ARBA" id="ARBA00006484"/>
    </source>
</evidence>
<dbReference type="eggNOG" id="KOG1611">
    <property type="taxonomic scope" value="Eukaryota"/>
</dbReference>
<sequence>MYVFSRLVFITGGNTGIGFETVKALIQSTKEQYHIFVGGRTQAKALAAMDQLKGMLAPSSSTAEAIQIDVTDDESIEKAFNYVKDRYGWLDILINNAGALFDTTFSKDASNFRAVFNKAYDVNVAGAQVVTGLFASLLIRSPRARLIFLSSSNASLGGAFEDCDSASTRERQDGWPKDGLITHQGYRCAKAAVNMCMLTWYQVLKDDGVKTFAVNPGLSATHLGGSTPRKMKKLGAVDAARAGDLVRSVVEGERDAHVGRVVTWDGAQDW</sequence>
<dbReference type="PRINTS" id="PR00081">
    <property type="entry name" value="GDHRDH"/>
</dbReference>
<organism evidence="2 3">
    <name type="scientific">Metarhizium robertsii</name>
    <dbReference type="NCBI Taxonomy" id="568076"/>
    <lineage>
        <taxon>Eukaryota</taxon>
        <taxon>Fungi</taxon>
        <taxon>Dikarya</taxon>
        <taxon>Ascomycota</taxon>
        <taxon>Pezizomycotina</taxon>
        <taxon>Sordariomycetes</taxon>
        <taxon>Hypocreomycetidae</taxon>
        <taxon>Hypocreales</taxon>
        <taxon>Clavicipitaceae</taxon>
        <taxon>Metarhizium</taxon>
    </lineage>
</organism>
<protein>
    <submittedName>
        <fullName evidence="2">Short chain dehydrogenase family protein</fullName>
    </submittedName>
</protein>
<gene>
    <name evidence="2" type="ORF">X797_006511</name>
</gene>
<proteinExistence type="inferred from homology"/>
<dbReference type="InterPro" id="IPR036291">
    <property type="entry name" value="NAD(P)-bd_dom_sf"/>
</dbReference>
<dbReference type="GO" id="GO:0016491">
    <property type="term" value="F:oxidoreductase activity"/>
    <property type="evidence" value="ECO:0007669"/>
    <property type="project" value="TreeGrafter"/>
</dbReference>
<evidence type="ECO:0000313" key="2">
    <source>
        <dbReference type="EMBL" id="EXV00449.1"/>
    </source>
</evidence>
<dbReference type="SUPFAM" id="SSF51735">
    <property type="entry name" value="NAD(P)-binding Rossmann-fold domains"/>
    <property type="match status" value="1"/>
</dbReference>
<dbReference type="PANTHER" id="PTHR43544">
    <property type="entry name" value="SHORT-CHAIN DEHYDROGENASE/REDUCTASE"/>
    <property type="match status" value="1"/>
</dbReference>
<dbReference type="EMBL" id="JELW01000013">
    <property type="protein sequence ID" value="EXV00449.1"/>
    <property type="molecule type" value="Genomic_DNA"/>
</dbReference>
<dbReference type="Proteomes" id="UP000030151">
    <property type="component" value="Unassembled WGS sequence"/>
</dbReference>
<reference evidence="2 3" key="1">
    <citation type="submission" date="2014-02" db="EMBL/GenBank/DDBJ databases">
        <title>The genome sequence of the entomopathogenic fungus Metarhizium robertsii ARSEF 2575.</title>
        <authorList>
            <person name="Giuliano Garisto Donzelli B."/>
            <person name="Roe B.A."/>
            <person name="Macmil S.L."/>
            <person name="Krasnoff S.B."/>
            <person name="Gibson D.M."/>
        </authorList>
    </citation>
    <scope>NUCLEOTIDE SEQUENCE [LARGE SCALE GENOMIC DNA]</scope>
    <source>
        <strain evidence="2 3">ARSEF 2575</strain>
    </source>
</reference>